<evidence type="ECO:0008006" key="5">
    <source>
        <dbReference type="Google" id="ProtNLM"/>
    </source>
</evidence>
<comment type="caution">
    <text evidence="3">The sequence shown here is derived from an EMBL/GenBank/DDBJ whole genome shotgun (WGS) entry which is preliminary data.</text>
</comment>
<dbReference type="Gene3D" id="3.40.1160.10">
    <property type="entry name" value="Acetylglutamate kinase-like"/>
    <property type="match status" value="1"/>
</dbReference>
<organism evidence="3 4">
    <name type="scientific">Ranitomeya imitator</name>
    <name type="common">mimic poison frog</name>
    <dbReference type="NCBI Taxonomy" id="111125"/>
    <lineage>
        <taxon>Eukaryota</taxon>
        <taxon>Metazoa</taxon>
        <taxon>Chordata</taxon>
        <taxon>Craniata</taxon>
        <taxon>Vertebrata</taxon>
        <taxon>Euteleostomi</taxon>
        <taxon>Amphibia</taxon>
        <taxon>Batrachia</taxon>
        <taxon>Anura</taxon>
        <taxon>Neobatrachia</taxon>
        <taxon>Hyloidea</taxon>
        <taxon>Dendrobatidae</taxon>
        <taxon>Dendrobatinae</taxon>
        <taxon>Ranitomeya</taxon>
    </lineage>
</organism>
<keyword evidence="2" id="KW-0418">Kinase</keyword>
<dbReference type="SUPFAM" id="SSF53633">
    <property type="entry name" value="Carbamate kinase-like"/>
    <property type="match status" value="1"/>
</dbReference>
<keyword evidence="1" id="KW-0808">Transferase</keyword>
<dbReference type="PANTHER" id="PTHR30409">
    <property type="entry name" value="CARBAMATE KINASE"/>
    <property type="match status" value="1"/>
</dbReference>
<gene>
    <name evidence="3" type="ORF">RIMI_LOCUS19513175</name>
</gene>
<keyword evidence="4" id="KW-1185">Reference proteome</keyword>
<evidence type="ECO:0000313" key="4">
    <source>
        <dbReference type="Proteomes" id="UP001176940"/>
    </source>
</evidence>
<evidence type="ECO:0000256" key="2">
    <source>
        <dbReference type="ARBA" id="ARBA00022777"/>
    </source>
</evidence>
<evidence type="ECO:0000256" key="1">
    <source>
        <dbReference type="ARBA" id="ARBA00022679"/>
    </source>
</evidence>
<sequence length="196" mass="22328">MYGLPAAAIAIWHSAKKENRAKVGGIHDFCCIDLILTGRFNALTYYVIFRVLIKVLDLKTPGREERCNGKLNQAIMKKKIVIALGGNALLQRGEVLSAENQQRSIQTFTKIAAQLARDYQSRYCSCTLMTRVEVNLQDDAFNKPGKYNWPCLTTRKINQNPPPTRQLELALYGWQMKKDGQYIRRVVPVTNARQHC</sequence>
<accession>A0ABN9MKC5</accession>
<dbReference type="Proteomes" id="UP001176940">
    <property type="component" value="Unassembled WGS sequence"/>
</dbReference>
<name>A0ABN9MKC5_9NEOB</name>
<dbReference type="PANTHER" id="PTHR30409:SF1">
    <property type="entry name" value="CARBAMATE KINASE-RELATED"/>
    <property type="match status" value="1"/>
</dbReference>
<reference evidence="3" key="1">
    <citation type="submission" date="2023-07" db="EMBL/GenBank/DDBJ databases">
        <authorList>
            <person name="Stuckert A."/>
        </authorList>
    </citation>
    <scope>NUCLEOTIDE SEQUENCE</scope>
</reference>
<evidence type="ECO:0000313" key="3">
    <source>
        <dbReference type="EMBL" id="CAJ0964714.1"/>
    </source>
</evidence>
<dbReference type="EMBL" id="CAUEEQ010062517">
    <property type="protein sequence ID" value="CAJ0964714.1"/>
    <property type="molecule type" value="Genomic_DNA"/>
</dbReference>
<protein>
    <recommendedName>
        <fullName evidence="5">Carbamate kinase</fullName>
    </recommendedName>
</protein>
<dbReference type="InterPro" id="IPR003964">
    <property type="entry name" value="Carb_kinase"/>
</dbReference>
<dbReference type="InterPro" id="IPR036393">
    <property type="entry name" value="AceGlu_kinase-like_sf"/>
</dbReference>
<proteinExistence type="predicted"/>